<feature type="non-terminal residue" evidence="1">
    <location>
        <position position="1"/>
    </location>
</feature>
<evidence type="ECO:0008006" key="3">
    <source>
        <dbReference type="Google" id="ProtNLM"/>
    </source>
</evidence>
<dbReference type="SUPFAM" id="SSF54928">
    <property type="entry name" value="RNA-binding domain, RBD"/>
    <property type="match status" value="1"/>
</dbReference>
<reference evidence="1 2" key="1">
    <citation type="submission" date="2015-01" db="EMBL/GenBank/DDBJ databases">
        <title>Evolution of Trichinella species and genotypes.</title>
        <authorList>
            <person name="Korhonen P.K."/>
            <person name="Edoardo P."/>
            <person name="Giuseppe L.R."/>
            <person name="Gasser R.B."/>
        </authorList>
    </citation>
    <scope>NUCLEOTIDE SEQUENCE [LARGE SCALE GENOMIC DNA]</scope>
    <source>
        <strain evidence="1">ISS1980</strain>
    </source>
</reference>
<sequence>LYLFPSDAILTTHARLSRVHNQRKTQTEAQIQQCKIVKQPTNHKAVPYCICFYEGFSVLIPLLSKYASLVGTYDQAEKCPSSAHRAEELKREESLDMKSITYENINGLENGNQNLYISGFRTVPSVGFVKNFLLPYGEVLSCRIFERQPRNFGALAEMPSPRHCRAAIHNLHGKTFPKHGIHYPICVQFAKYPGPFQTTGQVGQDYAYYPTKIKENLRETKQWNGSRNVHFNRKATTVTNKETIPALASKEKVPALANKEKVPALADKEEVLALTYNNQIPVESTETVSARILGELHLLEIRYQKIAEKMIRAMKRMDEVENLQAKLTNLLLGKKTSLKEAFDSDNTLQHVKSSTEMNDHLLLLQNNAPETSTENSVHPNIVYFSCNSSGLYSQQSSKHHSSTSEMNFLDYDQFQVVLKLK</sequence>
<accession>A0A0V1M7U8</accession>
<comment type="caution">
    <text evidence="1">The sequence shown here is derived from an EMBL/GenBank/DDBJ whole genome shotgun (WGS) entry which is preliminary data.</text>
</comment>
<proteinExistence type="predicted"/>
<dbReference type="GO" id="GO:0003676">
    <property type="term" value="F:nucleic acid binding"/>
    <property type="evidence" value="ECO:0007669"/>
    <property type="project" value="InterPro"/>
</dbReference>
<dbReference type="OrthoDB" id="5918664at2759"/>
<name>A0A0V1M7U8_9BILA</name>
<organism evidence="1 2">
    <name type="scientific">Trichinella papuae</name>
    <dbReference type="NCBI Taxonomy" id="268474"/>
    <lineage>
        <taxon>Eukaryota</taxon>
        <taxon>Metazoa</taxon>
        <taxon>Ecdysozoa</taxon>
        <taxon>Nematoda</taxon>
        <taxon>Enoplea</taxon>
        <taxon>Dorylaimia</taxon>
        <taxon>Trichinellida</taxon>
        <taxon>Trichinellidae</taxon>
        <taxon>Trichinella</taxon>
    </lineage>
</organism>
<dbReference type="CDD" id="cd00590">
    <property type="entry name" value="RRM_SF"/>
    <property type="match status" value="1"/>
</dbReference>
<dbReference type="InterPro" id="IPR012677">
    <property type="entry name" value="Nucleotide-bd_a/b_plait_sf"/>
</dbReference>
<dbReference type="Gene3D" id="3.30.70.330">
    <property type="match status" value="1"/>
</dbReference>
<protein>
    <recommendedName>
        <fullName evidence="3">RRM domain-containing protein</fullName>
    </recommendedName>
</protein>
<evidence type="ECO:0000313" key="2">
    <source>
        <dbReference type="Proteomes" id="UP000054843"/>
    </source>
</evidence>
<dbReference type="AlphaFoldDB" id="A0A0V1M7U8"/>
<dbReference type="InterPro" id="IPR035979">
    <property type="entry name" value="RBD_domain_sf"/>
</dbReference>
<dbReference type="EMBL" id="JYDO01000191">
    <property type="protein sequence ID" value="KRZ67600.1"/>
    <property type="molecule type" value="Genomic_DNA"/>
</dbReference>
<dbReference type="Proteomes" id="UP000054843">
    <property type="component" value="Unassembled WGS sequence"/>
</dbReference>
<evidence type="ECO:0000313" key="1">
    <source>
        <dbReference type="EMBL" id="KRZ67600.1"/>
    </source>
</evidence>
<gene>
    <name evidence="1" type="ORF">T10_2660</name>
</gene>
<keyword evidence="2" id="KW-1185">Reference proteome</keyword>